<reference evidence="8" key="2">
    <citation type="submission" date="2021-03" db="UniProtKB">
        <authorList>
            <consortium name="EnsemblPlants"/>
        </authorList>
    </citation>
    <scope>IDENTIFICATION</scope>
</reference>
<accession>A0A803QUI7</accession>
<feature type="transmembrane region" description="Helical" evidence="6">
    <location>
        <begin position="120"/>
        <end position="141"/>
    </location>
</feature>
<evidence type="ECO:0000256" key="4">
    <source>
        <dbReference type="ARBA" id="ARBA00022989"/>
    </source>
</evidence>
<protein>
    <recommendedName>
        <fullName evidence="7">3-oxo-5-alpha-steroid 4-dehydrogenase C-terminal domain-containing protein</fullName>
    </recommendedName>
</protein>
<feature type="transmembrane region" description="Helical" evidence="6">
    <location>
        <begin position="90"/>
        <end position="108"/>
    </location>
</feature>
<reference evidence="8" key="1">
    <citation type="submission" date="2018-11" db="EMBL/GenBank/DDBJ databases">
        <authorList>
            <person name="Grassa J C."/>
        </authorList>
    </citation>
    <scope>NUCLEOTIDE SEQUENCE [LARGE SCALE GENOMIC DNA]</scope>
</reference>
<evidence type="ECO:0000313" key="8">
    <source>
        <dbReference type="EnsemblPlants" id="cds.novel_model_1551_5bd9a17a"/>
    </source>
</evidence>
<dbReference type="OrthoDB" id="5788137at2759"/>
<feature type="transmembrane region" description="Helical" evidence="6">
    <location>
        <begin position="246"/>
        <end position="266"/>
    </location>
</feature>
<dbReference type="GO" id="GO:0006629">
    <property type="term" value="P:lipid metabolic process"/>
    <property type="evidence" value="ECO:0007669"/>
    <property type="project" value="InterPro"/>
</dbReference>
<feature type="transmembrane region" description="Helical" evidence="6">
    <location>
        <begin position="66"/>
        <end position="84"/>
    </location>
</feature>
<dbReference type="Gramene" id="novel_model_1551_5bd9a17a">
    <property type="protein sequence ID" value="cds.novel_model_1551_5bd9a17a"/>
    <property type="gene ID" value="novel_gene_863_5bd9a17a"/>
</dbReference>
<evidence type="ECO:0000256" key="2">
    <source>
        <dbReference type="ARBA" id="ARBA00007742"/>
    </source>
</evidence>
<evidence type="ECO:0000313" key="9">
    <source>
        <dbReference type="Proteomes" id="UP000596661"/>
    </source>
</evidence>
<dbReference type="PANTHER" id="PTHR10556:SF35">
    <property type="entry name" value="3-OXO-5-ALPHA-STEROID 4-DEHYDROGENASE FAMILY PROTEIN"/>
    <property type="match status" value="1"/>
</dbReference>
<dbReference type="EnsemblPlants" id="novel_model_1551_5bd9a17a">
    <property type="protein sequence ID" value="cds.novel_model_1551_5bd9a17a"/>
    <property type="gene ID" value="novel_gene_863_5bd9a17a"/>
</dbReference>
<evidence type="ECO:0000256" key="6">
    <source>
        <dbReference type="SAM" id="Phobius"/>
    </source>
</evidence>
<evidence type="ECO:0000259" key="7">
    <source>
        <dbReference type="Pfam" id="PF02544"/>
    </source>
</evidence>
<dbReference type="PROSITE" id="PS50244">
    <property type="entry name" value="S5A_REDUCTASE"/>
    <property type="match status" value="1"/>
</dbReference>
<dbReference type="GO" id="GO:0016020">
    <property type="term" value="C:membrane"/>
    <property type="evidence" value="ECO:0007669"/>
    <property type="project" value="UniProtKB-SubCell"/>
</dbReference>
<comment type="similarity">
    <text evidence="2">Belongs to the steroid 5-alpha reductase family.</text>
</comment>
<keyword evidence="4 6" id="KW-1133">Transmembrane helix</keyword>
<dbReference type="OMA" id="FWIFPPQ"/>
<dbReference type="InterPro" id="IPR039357">
    <property type="entry name" value="SRD5A/TECR"/>
</dbReference>
<dbReference type="AlphaFoldDB" id="A0A803QUI7"/>
<keyword evidence="5 6" id="KW-0472">Membrane</keyword>
<evidence type="ECO:0000256" key="3">
    <source>
        <dbReference type="ARBA" id="ARBA00022692"/>
    </source>
</evidence>
<proteinExistence type="inferred from homology"/>
<feature type="transmembrane region" description="Helical" evidence="6">
    <location>
        <begin position="219"/>
        <end position="240"/>
    </location>
</feature>
<keyword evidence="9" id="KW-1185">Reference proteome</keyword>
<dbReference type="Pfam" id="PF02544">
    <property type="entry name" value="Steroid_dh"/>
    <property type="match status" value="1"/>
</dbReference>
<evidence type="ECO:0000256" key="5">
    <source>
        <dbReference type="ARBA" id="ARBA00023136"/>
    </source>
</evidence>
<sequence length="290" mass="32867">MGESLFSRVIMETPPSIYIKGLSLVTLMAMALLGLLEMAGNHLGYSKFSDFSSQNRPKMSSRAGMLLLYTPAFLAGLASLILLVPHSNDLRFLFLTLALTIHFFKRVYEVLFIHKYSGKMVIDSAILISFSYVFSTVNMIYCNYKLYPNTIIQGRTTNNIDNDQYYSTTPTFIDMKYFGAVLFLVGTSGNFYHHCLLSQLRKKGDTKESSSSSYKIPKGGLFGLVICPHYLFEILGYVGISLISQTLYAYSFTLGTIFYLVGRSYATRNWYLSKFEDFPKHVKALVPFIF</sequence>
<name>A0A803QUI7_CANSA</name>
<comment type="subcellular location">
    <subcellularLocation>
        <location evidence="1">Membrane</location>
        <topology evidence="1">Multi-pass membrane protein</topology>
    </subcellularLocation>
</comment>
<evidence type="ECO:0000256" key="1">
    <source>
        <dbReference type="ARBA" id="ARBA00004141"/>
    </source>
</evidence>
<dbReference type="Gene3D" id="1.20.120.1630">
    <property type="match status" value="1"/>
</dbReference>
<feature type="domain" description="3-oxo-5-alpha-steroid 4-dehydrogenase C-terminal" evidence="7">
    <location>
        <begin position="173"/>
        <end position="290"/>
    </location>
</feature>
<dbReference type="InterPro" id="IPR001104">
    <property type="entry name" value="3-oxo-5_a-steroid_4-DH_C"/>
</dbReference>
<dbReference type="EMBL" id="UZAU01000228">
    <property type="status" value="NOT_ANNOTATED_CDS"/>
    <property type="molecule type" value="Genomic_DNA"/>
</dbReference>
<dbReference type="PANTHER" id="PTHR10556">
    <property type="entry name" value="3-OXO-5-ALPHA-STEROID 4-DEHYDROGENASE"/>
    <property type="match status" value="1"/>
</dbReference>
<feature type="transmembrane region" description="Helical" evidence="6">
    <location>
        <begin position="17"/>
        <end position="36"/>
    </location>
</feature>
<dbReference type="Proteomes" id="UP000596661">
    <property type="component" value="Chromosome 2"/>
</dbReference>
<keyword evidence="3 6" id="KW-0812">Transmembrane</keyword>
<dbReference type="FunFam" id="1.20.120.1630:FF:000017">
    <property type="entry name" value="3-oxo-5-alpha-steroid 4-dehydrogenase family protein"/>
    <property type="match status" value="1"/>
</dbReference>
<organism evidence="8 9">
    <name type="scientific">Cannabis sativa</name>
    <name type="common">Hemp</name>
    <name type="synonym">Marijuana</name>
    <dbReference type="NCBI Taxonomy" id="3483"/>
    <lineage>
        <taxon>Eukaryota</taxon>
        <taxon>Viridiplantae</taxon>
        <taxon>Streptophyta</taxon>
        <taxon>Embryophyta</taxon>
        <taxon>Tracheophyta</taxon>
        <taxon>Spermatophyta</taxon>
        <taxon>Magnoliopsida</taxon>
        <taxon>eudicotyledons</taxon>
        <taxon>Gunneridae</taxon>
        <taxon>Pentapetalae</taxon>
        <taxon>rosids</taxon>
        <taxon>fabids</taxon>
        <taxon>Rosales</taxon>
        <taxon>Cannabaceae</taxon>
        <taxon>Cannabis</taxon>
    </lineage>
</organism>
<dbReference type="GO" id="GO:0016627">
    <property type="term" value="F:oxidoreductase activity, acting on the CH-CH group of donors"/>
    <property type="evidence" value="ECO:0007669"/>
    <property type="project" value="InterPro"/>
</dbReference>